<dbReference type="Proteomes" id="UP000225448">
    <property type="component" value="Segment"/>
</dbReference>
<dbReference type="Pfam" id="PF25613">
    <property type="entry name" value="DUF7941"/>
    <property type="match status" value="1"/>
</dbReference>
<dbReference type="EMBL" id="MF042360">
    <property type="protein sequence ID" value="ARV76830.1"/>
    <property type="molecule type" value="Genomic_DNA"/>
</dbReference>
<gene>
    <name evidence="1" type="ORF">PHABIO_199</name>
</gene>
<name>A0A1Y0SU27_9CAUD</name>
<dbReference type="InterPro" id="IPR057701">
    <property type="entry name" value="DUF7941"/>
</dbReference>
<evidence type="ECO:0000313" key="2">
    <source>
        <dbReference type="Proteomes" id="UP000225448"/>
    </source>
</evidence>
<keyword evidence="2" id="KW-1185">Reference proteome</keyword>
<evidence type="ECO:0000313" key="1">
    <source>
        <dbReference type="EMBL" id="ARV76830.1"/>
    </source>
</evidence>
<organism evidence="1 2">
    <name type="scientific">Pseudomonas phage Phabio</name>
    <dbReference type="NCBI Taxonomy" id="2006668"/>
    <lineage>
        <taxon>Viruses</taxon>
        <taxon>Duplodnaviria</taxon>
        <taxon>Heunggongvirae</taxon>
        <taxon>Uroviricota</taxon>
        <taxon>Caudoviricetes</taxon>
        <taxon>Chimalliviridae</taxon>
        <taxon>Phabiovirus</taxon>
        <taxon>Phabiovirus phabio</taxon>
    </lineage>
</organism>
<sequence>MYMTRDYLKVDPWSAVIEMINNEYGVELNPSSTSLVSLESLGGTKTKLKLRVNWGKSPDDTQPKPELPEYFFYDRIDLATLFKGGPIYVMDNVRMPMSTFQIMGMLDKKNDVVFSYTDLVPDQFDRFDEPYKLVAGAQSLRFVGEIPFSFENTLRYDLSSIVLTTELPKANTWQFGNDGTKITGNYLFTAYDFTHYRDELIPAKSNHLFVDTNSLRGMIKHITKQDWILSGNPEDNNLCYSIYEGEKRVRVVYNGVIDPAFTSRTDMSYVMVLELSNTLCTNVSGFLLFHYN</sequence>
<protein>
    <submittedName>
        <fullName evidence="1">Virion structural protein</fullName>
    </submittedName>
</protein>
<proteinExistence type="predicted"/>
<accession>A0A1Y0SU27</accession>
<reference evidence="1 2" key="1">
    <citation type="submission" date="2017-05" db="EMBL/GenBank/DDBJ databases">
        <authorList>
            <person name="Song R."/>
            <person name="Chenine A.L."/>
            <person name="Ruprecht R.M."/>
        </authorList>
    </citation>
    <scope>NUCLEOTIDE SEQUENCE [LARGE SCALE GENOMIC DNA]</scope>
</reference>